<comment type="caution">
    <text evidence="6">The sequence shown here is derived from an EMBL/GenBank/DDBJ whole genome shotgun (WGS) entry which is preliminary data.</text>
</comment>
<sequence length="322" mass="33271">MADDGGHHGGGHHGAAPHYGTAPHNGAPLHGAPLDGTPVDGTPAYGARPNGSQGNGAHPDAARHTDPLADGSAARGAPVALVTGASSGIGAATAARLADAGWRLLLAGTDRTRLAAVADRTGGLALAEDLSTADGARRLAERAHAATGRIDALIASAGLGWRGPFADTPPETLDRMVSVNLTAPLLLARRLLPDMLERGRGRIVLIGSMAGQVGVRDEAAYAATKAGLTMFAESLWYELRGTGVGVRLILPGAVDTPFFTTRGTPYQRERPRPVSAEKIADTVVRTITTRTDRLFVPNWLAAPARFHGAAPGVFRRLAARFG</sequence>
<evidence type="ECO:0000313" key="7">
    <source>
        <dbReference type="Proteomes" id="UP001596066"/>
    </source>
</evidence>
<accession>A0ABW0VH13</accession>
<dbReference type="PRINTS" id="PR00081">
    <property type="entry name" value="GDHRDH"/>
</dbReference>
<dbReference type="Proteomes" id="UP001596066">
    <property type="component" value="Unassembled WGS sequence"/>
</dbReference>
<evidence type="ECO:0000256" key="4">
    <source>
        <dbReference type="SAM" id="MobiDB-lite"/>
    </source>
</evidence>
<feature type="domain" description="Ketoreductase" evidence="5">
    <location>
        <begin position="78"/>
        <end position="257"/>
    </location>
</feature>
<dbReference type="RefSeq" id="WP_346145320.1">
    <property type="nucleotide sequence ID" value="NZ_BAAAUA010000021.1"/>
</dbReference>
<protein>
    <submittedName>
        <fullName evidence="6">SDR family NAD(P)-dependent oxidoreductase</fullName>
        <ecNumber evidence="6">1.-.-.-</ecNumber>
    </submittedName>
</protein>
<evidence type="ECO:0000256" key="1">
    <source>
        <dbReference type="ARBA" id="ARBA00006484"/>
    </source>
</evidence>
<keyword evidence="7" id="KW-1185">Reference proteome</keyword>
<organism evidence="6 7">
    <name type="scientific">Kitasatospora cinereorecta</name>
    <dbReference type="NCBI Taxonomy" id="285560"/>
    <lineage>
        <taxon>Bacteria</taxon>
        <taxon>Bacillati</taxon>
        <taxon>Actinomycetota</taxon>
        <taxon>Actinomycetes</taxon>
        <taxon>Kitasatosporales</taxon>
        <taxon>Streptomycetaceae</taxon>
        <taxon>Kitasatospora</taxon>
    </lineage>
</organism>
<dbReference type="EC" id="1.-.-.-" evidence="6"/>
<dbReference type="PRINTS" id="PR00080">
    <property type="entry name" value="SDRFAMILY"/>
</dbReference>
<evidence type="ECO:0000313" key="6">
    <source>
        <dbReference type="EMBL" id="MFC5644735.1"/>
    </source>
</evidence>
<dbReference type="SUPFAM" id="SSF51735">
    <property type="entry name" value="NAD(P)-binding Rossmann-fold domains"/>
    <property type="match status" value="1"/>
</dbReference>
<comment type="similarity">
    <text evidence="1 3">Belongs to the short-chain dehydrogenases/reductases (SDR) family.</text>
</comment>
<dbReference type="InterPro" id="IPR057326">
    <property type="entry name" value="KR_dom"/>
</dbReference>
<name>A0ABW0VH13_9ACTN</name>
<dbReference type="GO" id="GO:0016491">
    <property type="term" value="F:oxidoreductase activity"/>
    <property type="evidence" value="ECO:0007669"/>
    <property type="project" value="UniProtKB-KW"/>
</dbReference>
<keyword evidence="2 6" id="KW-0560">Oxidoreductase</keyword>
<dbReference type="PANTHER" id="PTHR44196:SF1">
    <property type="entry name" value="DEHYDROGENASE_REDUCTASE SDR FAMILY MEMBER 7B"/>
    <property type="match status" value="1"/>
</dbReference>
<dbReference type="Gene3D" id="3.40.50.720">
    <property type="entry name" value="NAD(P)-binding Rossmann-like Domain"/>
    <property type="match status" value="1"/>
</dbReference>
<dbReference type="InterPro" id="IPR002347">
    <property type="entry name" value="SDR_fam"/>
</dbReference>
<evidence type="ECO:0000256" key="3">
    <source>
        <dbReference type="RuleBase" id="RU000363"/>
    </source>
</evidence>
<dbReference type="Pfam" id="PF00106">
    <property type="entry name" value="adh_short"/>
    <property type="match status" value="1"/>
</dbReference>
<reference evidence="7" key="1">
    <citation type="journal article" date="2019" name="Int. J. Syst. Evol. Microbiol.">
        <title>The Global Catalogue of Microorganisms (GCM) 10K type strain sequencing project: providing services to taxonomists for standard genome sequencing and annotation.</title>
        <authorList>
            <consortium name="The Broad Institute Genomics Platform"/>
            <consortium name="The Broad Institute Genome Sequencing Center for Infectious Disease"/>
            <person name="Wu L."/>
            <person name="Ma J."/>
        </authorList>
    </citation>
    <scope>NUCLEOTIDE SEQUENCE [LARGE SCALE GENOMIC DNA]</scope>
    <source>
        <strain evidence="7">CGMCC 4.1622</strain>
    </source>
</reference>
<dbReference type="PANTHER" id="PTHR44196">
    <property type="entry name" value="DEHYDROGENASE/REDUCTASE SDR FAMILY MEMBER 7B"/>
    <property type="match status" value="1"/>
</dbReference>
<dbReference type="CDD" id="cd05233">
    <property type="entry name" value="SDR_c"/>
    <property type="match status" value="1"/>
</dbReference>
<feature type="region of interest" description="Disordered" evidence="4">
    <location>
        <begin position="1"/>
        <end position="72"/>
    </location>
</feature>
<feature type="compositionally biased region" description="Low complexity" evidence="4">
    <location>
        <begin position="14"/>
        <end position="24"/>
    </location>
</feature>
<evidence type="ECO:0000256" key="2">
    <source>
        <dbReference type="ARBA" id="ARBA00023002"/>
    </source>
</evidence>
<dbReference type="SMART" id="SM00822">
    <property type="entry name" value="PKS_KR"/>
    <property type="match status" value="1"/>
</dbReference>
<evidence type="ECO:0000259" key="5">
    <source>
        <dbReference type="SMART" id="SM00822"/>
    </source>
</evidence>
<dbReference type="EMBL" id="JBHSOC010000053">
    <property type="protein sequence ID" value="MFC5644735.1"/>
    <property type="molecule type" value="Genomic_DNA"/>
</dbReference>
<proteinExistence type="inferred from homology"/>
<dbReference type="InterPro" id="IPR036291">
    <property type="entry name" value="NAD(P)-bd_dom_sf"/>
</dbReference>
<gene>
    <name evidence="6" type="ORF">ACFPZF_25680</name>
</gene>